<proteinExistence type="inferred from homology"/>
<dbReference type="SUPFAM" id="SSF50104">
    <property type="entry name" value="Translation proteins SH3-like domain"/>
    <property type="match status" value="1"/>
</dbReference>
<evidence type="ECO:0000313" key="6">
    <source>
        <dbReference type="Proteomes" id="UP000034536"/>
    </source>
</evidence>
<evidence type="ECO:0000313" key="5">
    <source>
        <dbReference type="EMBL" id="KKP86794.1"/>
    </source>
</evidence>
<dbReference type="AlphaFoldDB" id="A0A0G0CXU0"/>
<dbReference type="PANTHER" id="PTHR15680">
    <property type="entry name" value="RIBOSOMAL PROTEIN L19"/>
    <property type="match status" value="1"/>
</dbReference>
<dbReference type="EMBL" id="LBQX01000014">
    <property type="protein sequence ID" value="KKP86794.1"/>
    <property type="molecule type" value="Genomic_DNA"/>
</dbReference>
<dbReference type="GO" id="GO:0003735">
    <property type="term" value="F:structural constituent of ribosome"/>
    <property type="evidence" value="ECO:0007669"/>
    <property type="project" value="InterPro"/>
</dbReference>
<dbReference type="InterPro" id="IPR001857">
    <property type="entry name" value="Ribosomal_bL19"/>
</dbReference>
<dbReference type="PANTHER" id="PTHR15680:SF9">
    <property type="entry name" value="LARGE RIBOSOMAL SUBUNIT PROTEIN BL19M"/>
    <property type="match status" value="1"/>
</dbReference>
<keyword evidence="3 4" id="KW-0687">Ribonucleoprotein</keyword>
<comment type="similarity">
    <text evidence="1 4">Belongs to the bacterial ribosomal protein bL19 family.</text>
</comment>
<dbReference type="PRINTS" id="PR00061">
    <property type="entry name" value="RIBOSOMALL19"/>
</dbReference>
<dbReference type="GO" id="GO:0006412">
    <property type="term" value="P:translation"/>
    <property type="evidence" value="ECO:0007669"/>
    <property type="project" value="InterPro"/>
</dbReference>
<gene>
    <name evidence="5" type="ORF">UR89_C0014G0003</name>
</gene>
<evidence type="ECO:0000256" key="3">
    <source>
        <dbReference type="ARBA" id="ARBA00023274"/>
    </source>
</evidence>
<accession>A0A0G0CXU0</accession>
<dbReference type="GO" id="GO:0022625">
    <property type="term" value="C:cytosolic large ribosomal subunit"/>
    <property type="evidence" value="ECO:0007669"/>
    <property type="project" value="TreeGrafter"/>
</dbReference>
<comment type="function">
    <text evidence="4">This protein is located at the 30S-50S ribosomal subunit interface and may play a role in the structure and function of the aminoacyl-tRNA binding site.</text>
</comment>
<dbReference type="InterPro" id="IPR008991">
    <property type="entry name" value="Translation_prot_SH3-like_sf"/>
</dbReference>
<keyword evidence="2 5" id="KW-0689">Ribosomal protein</keyword>
<sequence length="122" mass="14237">MANSFKYKDIQYKVGDTLSINYRIKEGDKERLQLFKGILVKIKGDSEATRMITVRKMSKSGIGIERIIPLSSPFIASMKLEKKSNYRKAKLYFIRNLSEQELKSKLYRIKKVVKKSNKITKK</sequence>
<protein>
    <recommendedName>
        <fullName evidence="4">50S ribosomal protein L19</fullName>
    </recommendedName>
</protein>
<dbReference type="Gene3D" id="2.30.30.790">
    <property type="match status" value="1"/>
</dbReference>
<evidence type="ECO:0000256" key="1">
    <source>
        <dbReference type="ARBA" id="ARBA00005781"/>
    </source>
</evidence>
<dbReference type="Proteomes" id="UP000034536">
    <property type="component" value="Unassembled WGS sequence"/>
</dbReference>
<organism evidence="5 6">
    <name type="scientific">Candidatus Roizmanbacteria bacterium GW2011_GWA2_35_8</name>
    <dbReference type="NCBI Taxonomy" id="1618479"/>
    <lineage>
        <taxon>Bacteria</taxon>
        <taxon>Candidatus Roizmaniibacteriota</taxon>
    </lineage>
</organism>
<evidence type="ECO:0000256" key="2">
    <source>
        <dbReference type="ARBA" id="ARBA00022980"/>
    </source>
</evidence>
<reference evidence="5 6" key="1">
    <citation type="journal article" date="2015" name="Nature">
        <title>rRNA introns, odd ribosomes, and small enigmatic genomes across a large radiation of phyla.</title>
        <authorList>
            <person name="Brown C.T."/>
            <person name="Hug L.A."/>
            <person name="Thomas B.C."/>
            <person name="Sharon I."/>
            <person name="Castelle C.J."/>
            <person name="Singh A."/>
            <person name="Wilkins M.J."/>
            <person name="Williams K.H."/>
            <person name="Banfield J.F."/>
        </authorList>
    </citation>
    <scope>NUCLEOTIDE SEQUENCE [LARGE SCALE GENOMIC DNA]</scope>
</reference>
<dbReference type="Pfam" id="PF01245">
    <property type="entry name" value="Ribosomal_L19"/>
    <property type="match status" value="1"/>
</dbReference>
<dbReference type="InterPro" id="IPR038657">
    <property type="entry name" value="Ribosomal_bL19_sf"/>
</dbReference>
<comment type="caution">
    <text evidence="5">The sequence shown here is derived from an EMBL/GenBank/DDBJ whole genome shotgun (WGS) entry which is preliminary data.</text>
</comment>
<evidence type="ECO:0000256" key="4">
    <source>
        <dbReference type="RuleBase" id="RU000559"/>
    </source>
</evidence>
<name>A0A0G0CXU0_9BACT</name>